<dbReference type="Proteomes" id="UP001151760">
    <property type="component" value="Unassembled WGS sequence"/>
</dbReference>
<dbReference type="EMBL" id="BQNB010009456">
    <property type="protein sequence ID" value="GJS63778.1"/>
    <property type="molecule type" value="Genomic_DNA"/>
</dbReference>
<evidence type="ECO:0000313" key="2">
    <source>
        <dbReference type="Proteomes" id="UP001151760"/>
    </source>
</evidence>
<sequence>MIVMTSMVELESLFCHLFDELSNEENQVVLKSFTVTTADASDKHHQQQDSTSSTSTLAITIFADGNFDL</sequence>
<keyword evidence="2" id="KW-1185">Reference proteome</keyword>
<reference evidence="1" key="1">
    <citation type="journal article" date="2022" name="Int. J. Mol. Sci.">
        <title>Draft Genome of Tanacetum Coccineum: Genomic Comparison of Closely Related Tanacetum-Family Plants.</title>
        <authorList>
            <person name="Yamashiro T."/>
            <person name="Shiraishi A."/>
            <person name="Nakayama K."/>
            <person name="Satake H."/>
        </authorList>
    </citation>
    <scope>NUCLEOTIDE SEQUENCE</scope>
</reference>
<reference evidence="1" key="2">
    <citation type="submission" date="2022-01" db="EMBL/GenBank/DDBJ databases">
        <authorList>
            <person name="Yamashiro T."/>
            <person name="Shiraishi A."/>
            <person name="Satake H."/>
            <person name="Nakayama K."/>
        </authorList>
    </citation>
    <scope>NUCLEOTIDE SEQUENCE</scope>
</reference>
<comment type="caution">
    <text evidence="1">The sequence shown here is derived from an EMBL/GenBank/DDBJ whole genome shotgun (WGS) entry which is preliminary data.</text>
</comment>
<proteinExistence type="predicted"/>
<gene>
    <name evidence="1" type="ORF">Tco_0678342</name>
</gene>
<name>A0ABQ4XEV5_9ASTR</name>
<accession>A0ABQ4XEV5</accession>
<protein>
    <submittedName>
        <fullName evidence="1">Uncharacterized protein</fullName>
    </submittedName>
</protein>
<evidence type="ECO:0000313" key="1">
    <source>
        <dbReference type="EMBL" id="GJS63778.1"/>
    </source>
</evidence>
<organism evidence="1 2">
    <name type="scientific">Tanacetum coccineum</name>
    <dbReference type="NCBI Taxonomy" id="301880"/>
    <lineage>
        <taxon>Eukaryota</taxon>
        <taxon>Viridiplantae</taxon>
        <taxon>Streptophyta</taxon>
        <taxon>Embryophyta</taxon>
        <taxon>Tracheophyta</taxon>
        <taxon>Spermatophyta</taxon>
        <taxon>Magnoliopsida</taxon>
        <taxon>eudicotyledons</taxon>
        <taxon>Gunneridae</taxon>
        <taxon>Pentapetalae</taxon>
        <taxon>asterids</taxon>
        <taxon>campanulids</taxon>
        <taxon>Asterales</taxon>
        <taxon>Asteraceae</taxon>
        <taxon>Asteroideae</taxon>
        <taxon>Anthemideae</taxon>
        <taxon>Anthemidinae</taxon>
        <taxon>Tanacetum</taxon>
    </lineage>
</organism>